<feature type="short sequence motif" description="Q motif" evidence="6">
    <location>
        <begin position="12"/>
        <end position="40"/>
    </location>
</feature>
<comment type="similarity">
    <text evidence="7">Belongs to the DEAD box helicase family.</text>
</comment>
<evidence type="ECO:0000259" key="11">
    <source>
        <dbReference type="PROSITE" id="PS51195"/>
    </source>
</evidence>
<evidence type="ECO:0000256" key="3">
    <source>
        <dbReference type="ARBA" id="ARBA00022801"/>
    </source>
</evidence>
<evidence type="ECO:0000256" key="5">
    <source>
        <dbReference type="ARBA" id="ARBA00022840"/>
    </source>
</evidence>
<evidence type="ECO:0000313" key="12">
    <source>
        <dbReference type="Proteomes" id="UP000694865"/>
    </source>
</evidence>
<protein>
    <recommendedName>
        <fullName evidence="1">RNA helicase</fullName>
        <ecNumber evidence="1">3.6.4.13</ecNumber>
    </recommendedName>
</protein>
<dbReference type="InterPro" id="IPR000629">
    <property type="entry name" value="RNA-helicase_DEAD-box_CS"/>
</dbReference>
<keyword evidence="3 7" id="KW-0378">Hydrolase</keyword>
<dbReference type="PROSITE" id="PS51195">
    <property type="entry name" value="Q_MOTIF"/>
    <property type="match status" value="1"/>
</dbReference>
<accession>A0ABM0GR94</accession>
<evidence type="ECO:0000256" key="4">
    <source>
        <dbReference type="ARBA" id="ARBA00022806"/>
    </source>
</evidence>
<dbReference type="RefSeq" id="XP_002735561.1">
    <property type="nucleotide sequence ID" value="XM_002735515.1"/>
</dbReference>
<dbReference type="Proteomes" id="UP000694865">
    <property type="component" value="Unplaced"/>
</dbReference>
<dbReference type="Pfam" id="PF00271">
    <property type="entry name" value="Helicase_C"/>
    <property type="match status" value="1"/>
</dbReference>
<feature type="domain" description="Helicase C-terminal" evidence="10">
    <location>
        <begin position="225"/>
        <end position="389"/>
    </location>
</feature>
<feature type="compositionally biased region" description="Basic residues" evidence="8">
    <location>
        <begin position="435"/>
        <end position="445"/>
    </location>
</feature>
<evidence type="ECO:0000256" key="7">
    <source>
        <dbReference type="RuleBase" id="RU000492"/>
    </source>
</evidence>
<evidence type="ECO:0000313" key="13">
    <source>
        <dbReference type="RefSeq" id="XP_002735561.1"/>
    </source>
</evidence>
<feature type="domain" description="Helicase ATP-binding" evidence="9">
    <location>
        <begin position="43"/>
        <end position="214"/>
    </location>
</feature>
<feature type="region of interest" description="Disordered" evidence="8">
    <location>
        <begin position="417"/>
        <end position="445"/>
    </location>
</feature>
<organism evidence="12 13">
    <name type="scientific">Saccoglossus kowalevskii</name>
    <name type="common">Acorn worm</name>
    <dbReference type="NCBI Taxonomy" id="10224"/>
    <lineage>
        <taxon>Eukaryota</taxon>
        <taxon>Metazoa</taxon>
        <taxon>Hemichordata</taxon>
        <taxon>Enteropneusta</taxon>
        <taxon>Harrimaniidae</taxon>
        <taxon>Saccoglossus</taxon>
    </lineage>
</organism>
<evidence type="ECO:0000259" key="10">
    <source>
        <dbReference type="PROSITE" id="PS51194"/>
    </source>
</evidence>
<dbReference type="SMART" id="SM00490">
    <property type="entry name" value="HELICc"/>
    <property type="match status" value="1"/>
</dbReference>
<dbReference type="EC" id="3.6.4.13" evidence="1"/>
<dbReference type="PROSITE" id="PS51192">
    <property type="entry name" value="HELICASE_ATP_BIND_1"/>
    <property type="match status" value="1"/>
</dbReference>
<dbReference type="PROSITE" id="PS00039">
    <property type="entry name" value="DEAD_ATP_HELICASE"/>
    <property type="match status" value="1"/>
</dbReference>
<dbReference type="SUPFAM" id="SSF52540">
    <property type="entry name" value="P-loop containing nucleoside triphosphate hydrolases"/>
    <property type="match status" value="1"/>
</dbReference>
<dbReference type="GeneID" id="100378423"/>
<evidence type="ECO:0000259" key="9">
    <source>
        <dbReference type="PROSITE" id="PS51192"/>
    </source>
</evidence>
<dbReference type="InterPro" id="IPR011545">
    <property type="entry name" value="DEAD/DEAH_box_helicase_dom"/>
</dbReference>
<dbReference type="InterPro" id="IPR027417">
    <property type="entry name" value="P-loop_NTPase"/>
</dbReference>
<evidence type="ECO:0000256" key="2">
    <source>
        <dbReference type="ARBA" id="ARBA00022741"/>
    </source>
</evidence>
<evidence type="ECO:0000256" key="1">
    <source>
        <dbReference type="ARBA" id="ARBA00012552"/>
    </source>
</evidence>
<feature type="compositionally biased region" description="Basic and acidic residues" evidence="8">
    <location>
        <begin position="424"/>
        <end position="434"/>
    </location>
</feature>
<reference evidence="13" key="1">
    <citation type="submission" date="2025-08" db="UniProtKB">
        <authorList>
            <consortium name="RefSeq"/>
        </authorList>
    </citation>
    <scope>IDENTIFICATION</scope>
    <source>
        <tissue evidence="13">Testes</tissue>
    </source>
</reference>
<gene>
    <name evidence="13" type="primary">LOC100378423</name>
</gene>
<dbReference type="CDD" id="cd17955">
    <property type="entry name" value="DEADc_DDX49"/>
    <property type="match status" value="1"/>
</dbReference>
<dbReference type="CDD" id="cd18787">
    <property type="entry name" value="SF2_C_DEAD"/>
    <property type="match status" value="1"/>
</dbReference>
<evidence type="ECO:0000256" key="6">
    <source>
        <dbReference type="PROSITE-ProRule" id="PRU00552"/>
    </source>
</evidence>
<dbReference type="PANTHER" id="PTHR47959">
    <property type="entry name" value="ATP-DEPENDENT RNA HELICASE RHLE-RELATED"/>
    <property type="match status" value="1"/>
</dbReference>
<proteinExistence type="inferred from homology"/>
<keyword evidence="5 7" id="KW-0067">ATP-binding</keyword>
<dbReference type="PROSITE" id="PS51194">
    <property type="entry name" value="HELICASE_CTER"/>
    <property type="match status" value="1"/>
</dbReference>
<dbReference type="InterPro" id="IPR014014">
    <property type="entry name" value="RNA_helicase_DEAD_Q_motif"/>
</dbReference>
<sequence length="445" mass="50226">MADIELEDGVNAKFSSLGLNDWLVKQCKAVGITKPTPIQYYCIPQILEGVDCLGCAKTGSGKTAAFALPILQKLCEDPYGIYALVLTPTRELAFQIAEQFRILGKPIGLKDAVIIGGRDVMRQGMDLADKPHVVIATPGRLADHINSSNTFSLKKIKFLVLDEADRLLEDTFAEDLQVIFDALPEKRQTLLFSATLTDKLEKLQTLALNKPFFWQSKAEIATVEQLDQKYVLIPAKVRDAYLVHILQKICSETEDYSMIIFSNTCKNCQSLYLMLKALEFPCTPLHSMIPQRDRIASLAQFKSGRVRILLATDVASRGLDIPIVQLVVNHNVPWSPIDYVHRVGRTARAGRGGMALTLMTQYDVKLIEAIEKQINTKLTEYPVDDKEVLTILNEVSVAKREAEMRLEEQDFGERKTINKRKKLIREGRNPDKVLNKKKKRRKEKK</sequence>
<dbReference type="Pfam" id="PF00270">
    <property type="entry name" value="DEAD"/>
    <property type="match status" value="1"/>
</dbReference>
<feature type="domain" description="DEAD-box RNA helicase Q" evidence="11">
    <location>
        <begin position="12"/>
        <end position="40"/>
    </location>
</feature>
<dbReference type="SMART" id="SM00487">
    <property type="entry name" value="DEXDc"/>
    <property type="match status" value="1"/>
</dbReference>
<evidence type="ECO:0000256" key="8">
    <source>
        <dbReference type="SAM" id="MobiDB-lite"/>
    </source>
</evidence>
<keyword evidence="4 7" id="KW-0347">Helicase</keyword>
<dbReference type="InterPro" id="IPR014001">
    <property type="entry name" value="Helicase_ATP-bd"/>
</dbReference>
<dbReference type="InterPro" id="IPR001650">
    <property type="entry name" value="Helicase_C-like"/>
</dbReference>
<dbReference type="Gene3D" id="3.40.50.300">
    <property type="entry name" value="P-loop containing nucleotide triphosphate hydrolases"/>
    <property type="match status" value="2"/>
</dbReference>
<name>A0ABM0GR94_SACKO</name>
<dbReference type="PANTHER" id="PTHR47959:SF24">
    <property type="entry name" value="ATP-DEPENDENT RNA HELICASE"/>
    <property type="match status" value="1"/>
</dbReference>
<dbReference type="InterPro" id="IPR050079">
    <property type="entry name" value="DEAD_box_RNA_helicase"/>
</dbReference>
<keyword evidence="2 7" id="KW-0547">Nucleotide-binding</keyword>
<keyword evidence="12" id="KW-1185">Reference proteome</keyword>